<comment type="function">
    <text evidence="11">The coatomer is a cytosolic protein complex that binds to dilysine motifs and reversibly associates with Golgi non-clathrin-coated vesicles, which further mediate biosynthetic protein transport from the ER, via the Golgi up to the trans Golgi network. Coatomer complex is required for budding from Golgi membranes, and is essential for the retrograde Golgi-to-ER transport of dilysine-tagged proteins. The zeta subunit may be involved in regulating the coat assembly and, hence, the rate of biosynthetic protein transport due to its association-dissociation properties with the coatomer complex.</text>
</comment>
<evidence type="ECO:0000256" key="3">
    <source>
        <dbReference type="ARBA" id="ARBA00011775"/>
    </source>
</evidence>
<proteinExistence type="inferred from homology"/>
<dbReference type="InterPro" id="IPR011012">
    <property type="entry name" value="Longin-like_dom_sf"/>
</dbReference>
<sequence length="176" mass="19876">MGLLEPSMYTVKGIVILNNDGKRVLAKYYDPTVLATVKEQKAFEKDLFNKTHRANAEVIMLNGLICTYRSNVDLFFYVIGSSQENELIILSVLQCLFNSVSQILRKNVEERALHQNLDIVMLTIDEICDGGIIMEADPTVVVQRVALRTEDIPLGEQTVGQVFQSAKEQLKWSLLK</sequence>
<dbReference type="AlphaFoldDB" id="A0A1B6GP40"/>
<comment type="similarity">
    <text evidence="2 12">Belongs to the adaptor complexes small subunit family.</text>
</comment>
<evidence type="ECO:0000256" key="5">
    <source>
        <dbReference type="ARBA" id="ARBA00022490"/>
    </source>
</evidence>
<dbReference type="PANTHER" id="PTHR11043">
    <property type="entry name" value="ZETA-COAT PROTEIN"/>
    <property type="match status" value="1"/>
</dbReference>
<evidence type="ECO:0000256" key="7">
    <source>
        <dbReference type="ARBA" id="ARBA00022927"/>
    </source>
</evidence>
<keyword evidence="6 12" id="KW-0931">ER-Golgi transport</keyword>
<dbReference type="SUPFAM" id="SSF64356">
    <property type="entry name" value="SNARE-like"/>
    <property type="match status" value="1"/>
</dbReference>
<dbReference type="CDD" id="cd14829">
    <property type="entry name" value="Zeta-COP"/>
    <property type="match status" value="1"/>
</dbReference>
<dbReference type="GO" id="GO:0006886">
    <property type="term" value="P:intracellular protein transport"/>
    <property type="evidence" value="ECO:0007669"/>
    <property type="project" value="TreeGrafter"/>
</dbReference>
<gene>
    <name evidence="14" type="ORF">g.20363</name>
</gene>
<protein>
    <recommendedName>
        <fullName evidence="12">Coatomer subunit zeta</fullName>
    </recommendedName>
</protein>
<name>A0A1B6GP40_9HEMI</name>
<evidence type="ECO:0000256" key="12">
    <source>
        <dbReference type="RuleBase" id="RU366053"/>
    </source>
</evidence>
<evidence type="ECO:0000256" key="2">
    <source>
        <dbReference type="ARBA" id="ARBA00006972"/>
    </source>
</evidence>
<dbReference type="InterPro" id="IPR039652">
    <property type="entry name" value="Coatomer_zeta"/>
</dbReference>
<evidence type="ECO:0000256" key="1">
    <source>
        <dbReference type="ARBA" id="ARBA00004255"/>
    </source>
</evidence>
<evidence type="ECO:0000256" key="9">
    <source>
        <dbReference type="ARBA" id="ARBA00023136"/>
    </source>
</evidence>
<keyword evidence="9 12" id="KW-0472">Membrane</keyword>
<accession>A0A1B6GP40</accession>
<comment type="subcellular location">
    <subcellularLocation>
        <location evidence="12">Cytoplasm</location>
    </subcellularLocation>
    <subcellularLocation>
        <location evidence="1 12">Golgi apparatus membrane</location>
        <topology evidence="1 12">Peripheral membrane protein</topology>
        <orientation evidence="1 12">Cytoplasmic side</orientation>
    </subcellularLocation>
    <subcellularLocation>
        <location evidence="12">Cytoplasmic vesicle</location>
        <location evidence="12">COPI-coated vesicle membrane</location>
        <topology evidence="12">Peripheral membrane protein</topology>
        <orientation evidence="12">Cytoplasmic side</orientation>
    </subcellularLocation>
</comment>
<evidence type="ECO:0000256" key="11">
    <source>
        <dbReference type="ARBA" id="ARBA00045555"/>
    </source>
</evidence>
<evidence type="ECO:0000256" key="6">
    <source>
        <dbReference type="ARBA" id="ARBA00022892"/>
    </source>
</evidence>
<dbReference type="GO" id="GO:0030126">
    <property type="term" value="C:COPI vesicle coat"/>
    <property type="evidence" value="ECO:0007669"/>
    <property type="project" value="UniProtKB-UniRule"/>
</dbReference>
<dbReference type="InterPro" id="IPR022775">
    <property type="entry name" value="AP_mu_sigma_su"/>
</dbReference>
<dbReference type="Gene3D" id="3.30.450.60">
    <property type="match status" value="1"/>
</dbReference>
<reference evidence="14" key="1">
    <citation type="submission" date="2015-11" db="EMBL/GenBank/DDBJ databases">
        <title>De novo transcriptome assembly of four potential Pierce s Disease insect vectors from Arizona vineyards.</title>
        <authorList>
            <person name="Tassone E.E."/>
        </authorList>
    </citation>
    <scope>NUCLEOTIDE SEQUENCE</scope>
</reference>
<evidence type="ECO:0000256" key="4">
    <source>
        <dbReference type="ARBA" id="ARBA00022448"/>
    </source>
</evidence>
<dbReference type="Pfam" id="PF01217">
    <property type="entry name" value="Clat_adaptor_s"/>
    <property type="match status" value="1"/>
</dbReference>
<dbReference type="GO" id="GO:0006891">
    <property type="term" value="P:intra-Golgi vesicle-mediated transport"/>
    <property type="evidence" value="ECO:0007669"/>
    <property type="project" value="TreeGrafter"/>
</dbReference>
<feature type="domain" description="AP complex mu/sigma subunit" evidence="13">
    <location>
        <begin position="11"/>
        <end position="149"/>
    </location>
</feature>
<keyword evidence="4 12" id="KW-0813">Transport</keyword>
<keyword evidence="5 12" id="KW-0963">Cytoplasm</keyword>
<dbReference type="EMBL" id="GECZ01005575">
    <property type="protein sequence ID" value="JAS64194.1"/>
    <property type="molecule type" value="Transcribed_RNA"/>
</dbReference>
<keyword evidence="7 12" id="KW-0653">Protein transport</keyword>
<dbReference type="PANTHER" id="PTHR11043:SF0">
    <property type="entry name" value="COATOMER SUBUNIT ZETA"/>
    <property type="match status" value="1"/>
</dbReference>
<dbReference type="GO" id="GO:0000139">
    <property type="term" value="C:Golgi membrane"/>
    <property type="evidence" value="ECO:0007669"/>
    <property type="project" value="UniProtKB-SubCell"/>
</dbReference>
<dbReference type="FunFam" id="3.30.450.60:FF:000008">
    <property type="entry name" value="Coatomer subunit zeta-1 isoform 1"/>
    <property type="match status" value="1"/>
</dbReference>
<evidence type="ECO:0000259" key="13">
    <source>
        <dbReference type="Pfam" id="PF01217"/>
    </source>
</evidence>
<evidence type="ECO:0000256" key="8">
    <source>
        <dbReference type="ARBA" id="ARBA00023034"/>
    </source>
</evidence>
<comment type="subunit">
    <text evidence="3 12">Oligomeric complex that consists of at least the alpha, beta, beta', gamma, delta, epsilon and zeta subunits.</text>
</comment>
<keyword evidence="10 12" id="KW-0968">Cytoplasmic vesicle</keyword>
<evidence type="ECO:0000256" key="10">
    <source>
        <dbReference type="ARBA" id="ARBA00023329"/>
    </source>
</evidence>
<keyword evidence="8 12" id="KW-0333">Golgi apparatus</keyword>
<evidence type="ECO:0000313" key="14">
    <source>
        <dbReference type="EMBL" id="JAS64194.1"/>
    </source>
</evidence>
<organism evidence="14">
    <name type="scientific">Cuerna arida</name>
    <dbReference type="NCBI Taxonomy" id="1464854"/>
    <lineage>
        <taxon>Eukaryota</taxon>
        <taxon>Metazoa</taxon>
        <taxon>Ecdysozoa</taxon>
        <taxon>Arthropoda</taxon>
        <taxon>Hexapoda</taxon>
        <taxon>Insecta</taxon>
        <taxon>Pterygota</taxon>
        <taxon>Neoptera</taxon>
        <taxon>Paraneoptera</taxon>
        <taxon>Hemiptera</taxon>
        <taxon>Auchenorrhyncha</taxon>
        <taxon>Membracoidea</taxon>
        <taxon>Cicadellidae</taxon>
        <taxon>Cicadellinae</taxon>
        <taxon>Proconiini</taxon>
        <taxon>Cuerna</taxon>
    </lineage>
</organism>
<dbReference type="GO" id="GO:0006890">
    <property type="term" value="P:retrograde vesicle-mediated transport, Golgi to endoplasmic reticulum"/>
    <property type="evidence" value="ECO:0007669"/>
    <property type="project" value="UniProtKB-UniRule"/>
</dbReference>